<keyword evidence="11" id="KW-1185">Reference proteome</keyword>
<name>A0AAD6VW55_9AGAR</name>
<dbReference type="PROSITE" id="PS50939">
    <property type="entry name" value="CYTOCHROME_B561"/>
    <property type="match status" value="1"/>
</dbReference>
<evidence type="ECO:0000256" key="5">
    <source>
        <dbReference type="ARBA" id="ARBA00022989"/>
    </source>
</evidence>
<feature type="transmembrane region" description="Helical" evidence="7">
    <location>
        <begin position="308"/>
        <end position="327"/>
    </location>
</feature>
<comment type="caution">
    <text evidence="10">The sequence shown here is derived from an EMBL/GenBank/DDBJ whole genome shotgun (WGS) entry which is preliminary data.</text>
</comment>
<dbReference type="InterPro" id="IPR015920">
    <property type="entry name" value="Cellobiose_DH-like_cyt"/>
</dbReference>
<dbReference type="EMBL" id="JARJCW010000011">
    <property type="protein sequence ID" value="KAJ7219088.1"/>
    <property type="molecule type" value="Genomic_DNA"/>
</dbReference>
<feature type="transmembrane region" description="Helical" evidence="7">
    <location>
        <begin position="199"/>
        <end position="217"/>
    </location>
</feature>
<evidence type="ECO:0000256" key="8">
    <source>
        <dbReference type="SAM" id="SignalP"/>
    </source>
</evidence>
<reference evidence="10" key="1">
    <citation type="submission" date="2023-03" db="EMBL/GenBank/DDBJ databases">
        <title>Massive genome expansion in bonnet fungi (Mycena s.s.) driven by repeated elements and novel gene families across ecological guilds.</title>
        <authorList>
            <consortium name="Lawrence Berkeley National Laboratory"/>
            <person name="Harder C.B."/>
            <person name="Miyauchi S."/>
            <person name="Viragh M."/>
            <person name="Kuo A."/>
            <person name="Thoen E."/>
            <person name="Andreopoulos B."/>
            <person name="Lu D."/>
            <person name="Skrede I."/>
            <person name="Drula E."/>
            <person name="Henrissat B."/>
            <person name="Morin E."/>
            <person name="Kohler A."/>
            <person name="Barry K."/>
            <person name="LaButti K."/>
            <person name="Morin E."/>
            <person name="Salamov A."/>
            <person name="Lipzen A."/>
            <person name="Mereny Z."/>
            <person name="Hegedus B."/>
            <person name="Baldrian P."/>
            <person name="Stursova M."/>
            <person name="Weitz H."/>
            <person name="Taylor A."/>
            <person name="Grigoriev I.V."/>
            <person name="Nagy L.G."/>
            <person name="Martin F."/>
            <person name="Kauserud H."/>
        </authorList>
    </citation>
    <scope>NUCLEOTIDE SEQUENCE</scope>
    <source>
        <strain evidence="10">9144</strain>
    </source>
</reference>
<evidence type="ECO:0000256" key="2">
    <source>
        <dbReference type="ARBA" id="ARBA00022448"/>
    </source>
</evidence>
<evidence type="ECO:0000256" key="6">
    <source>
        <dbReference type="ARBA" id="ARBA00023136"/>
    </source>
</evidence>
<dbReference type="Pfam" id="PF16010">
    <property type="entry name" value="CDH-cyt"/>
    <property type="match status" value="1"/>
</dbReference>
<dbReference type="PANTHER" id="PTHR47797:SF3">
    <property type="entry name" value="CYTOCHROME B561 DOMAIN-CONTAINING PROTEIN"/>
    <property type="match status" value="1"/>
</dbReference>
<evidence type="ECO:0000259" key="9">
    <source>
        <dbReference type="PROSITE" id="PS50939"/>
    </source>
</evidence>
<feature type="transmembrane region" description="Helical" evidence="7">
    <location>
        <begin position="269"/>
        <end position="287"/>
    </location>
</feature>
<sequence length="424" mass="47316">MMRVLAGLLVLLWFQAFSVVRASAGDLGCNLFFCLKLTVGDDDIMTFEVKPIFEPFGWVGLGWGRKMEGTHMVVMWHSEDGSPILSHRYGIGHVEPVLEPKPLRAATLVPPTVTIWPDKSRANYSTTAFRIPLNKTDPTPGTMIWAYATRQPDPVHTADLTGHYVAGTINMRLPHVYIPSLPELPVDDAHSILPHYQKVIWHGTLLSAGFLVLLPAGSLIARWGRTFTPRWVNAHRTLNFYVALPVIACGWVLGPLAVTDQQASHFSDLHQICGLLLFALYIAQLFVGRYIHSRRAVAERPAHPPPNILHVALGISSIGFAFFQIHSGFGEWSMHMHQDVSQWCRDALTIWAVILPILYFGGLVLLKRQLAQEKQGEAYEISSMGKSYMSLSNTPIFDSEHDIDVDIPTYSEIESNVPLLSRAP</sequence>
<feature type="transmembrane region" description="Helical" evidence="7">
    <location>
        <begin position="347"/>
        <end position="366"/>
    </location>
</feature>
<feature type="signal peptide" evidence="8">
    <location>
        <begin position="1"/>
        <end position="22"/>
    </location>
</feature>
<keyword evidence="5 7" id="KW-1133">Transmembrane helix</keyword>
<dbReference type="PANTHER" id="PTHR47797">
    <property type="entry name" value="DEHYDROGENASE, PUTATIVE (AFU_ORTHOLOGUE AFUA_8G05805)-RELATED"/>
    <property type="match status" value="1"/>
</dbReference>
<dbReference type="Pfam" id="PF03188">
    <property type="entry name" value="Cytochrom_B561"/>
    <property type="match status" value="1"/>
</dbReference>
<evidence type="ECO:0000256" key="7">
    <source>
        <dbReference type="SAM" id="Phobius"/>
    </source>
</evidence>
<feature type="domain" description="Cytochrome b561" evidence="9">
    <location>
        <begin position="157"/>
        <end position="369"/>
    </location>
</feature>
<protein>
    <recommendedName>
        <fullName evidence="9">Cytochrome b561 domain-containing protein</fullName>
    </recommendedName>
</protein>
<evidence type="ECO:0000256" key="4">
    <source>
        <dbReference type="ARBA" id="ARBA00022982"/>
    </source>
</evidence>
<dbReference type="CDD" id="cd09630">
    <property type="entry name" value="CDH_like_cytochrome"/>
    <property type="match status" value="1"/>
</dbReference>
<feature type="transmembrane region" description="Helical" evidence="7">
    <location>
        <begin position="238"/>
        <end position="257"/>
    </location>
</feature>
<dbReference type="Gene3D" id="1.20.120.1770">
    <property type="match status" value="1"/>
</dbReference>
<dbReference type="SUPFAM" id="SSF49344">
    <property type="entry name" value="CBD9-like"/>
    <property type="match status" value="1"/>
</dbReference>
<comment type="subcellular location">
    <subcellularLocation>
        <location evidence="1">Membrane</location>
    </subcellularLocation>
</comment>
<dbReference type="SMART" id="SM00664">
    <property type="entry name" value="DoH"/>
    <property type="match status" value="1"/>
</dbReference>
<dbReference type="CDD" id="cd08760">
    <property type="entry name" value="Cyt_b561_FRRS1_like"/>
    <property type="match status" value="1"/>
</dbReference>
<keyword evidence="8" id="KW-0732">Signal</keyword>
<organism evidence="10 11">
    <name type="scientific">Mycena pura</name>
    <dbReference type="NCBI Taxonomy" id="153505"/>
    <lineage>
        <taxon>Eukaryota</taxon>
        <taxon>Fungi</taxon>
        <taxon>Dikarya</taxon>
        <taxon>Basidiomycota</taxon>
        <taxon>Agaricomycotina</taxon>
        <taxon>Agaricomycetes</taxon>
        <taxon>Agaricomycetidae</taxon>
        <taxon>Agaricales</taxon>
        <taxon>Marasmiineae</taxon>
        <taxon>Mycenaceae</taxon>
        <taxon>Mycena</taxon>
    </lineage>
</organism>
<proteinExistence type="predicted"/>
<evidence type="ECO:0000313" key="10">
    <source>
        <dbReference type="EMBL" id="KAJ7219088.1"/>
    </source>
</evidence>
<keyword evidence="4" id="KW-0249">Electron transport</keyword>
<dbReference type="AlphaFoldDB" id="A0AAD6VW55"/>
<gene>
    <name evidence="10" type="ORF">GGX14DRAFT_589893</name>
</gene>
<dbReference type="Proteomes" id="UP001219525">
    <property type="component" value="Unassembled WGS sequence"/>
</dbReference>
<dbReference type="SMART" id="SM00665">
    <property type="entry name" value="B561"/>
    <property type="match status" value="1"/>
</dbReference>
<dbReference type="Gene3D" id="2.60.40.1210">
    <property type="entry name" value="Cellobiose dehydrogenase, cytochrome domain"/>
    <property type="match status" value="1"/>
</dbReference>
<dbReference type="InterPro" id="IPR005018">
    <property type="entry name" value="DOMON_domain"/>
</dbReference>
<dbReference type="InterPro" id="IPR006593">
    <property type="entry name" value="Cyt_b561/ferric_Rdtase_TM"/>
</dbReference>
<evidence type="ECO:0000256" key="1">
    <source>
        <dbReference type="ARBA" id="ARBA00004370"/>
    </source>
</evidence>
<feature type="chain" id="PRO_5041998463" description="Cytochrome b561 domain-containing protein" evidence="8">
    <location>
        <begin position="23"/>
        <end position="424"/>
    </location>
</feature>
<keyword evidence="2" id="KW-0813">Transport</keyword>
<accession>A0AAD6VW55</accession>
<evidence type="ECO:0000313" key="11">
    <source>
        <dbReference type="Proteomes" id="UP001219525"/>
    </source>
</evidence>
<keyword evidence="3 7" id="KW-0812">Transmembrane</keyword>
<dbReference type="GO" id="GO:0016020">
    <property type="term" value="C:membrane"/>
    <property type="evidence" value="ECO:0007669"/>
    <property type="project" value="UniProtKB-SubCell"/>
</dbReference>
<evidence type="ECO:0000256" key="3">
    <source>
        <dbReference type="ARBA" id="ARBA00022692"/>
    </source>
</evidence>
<keyword evidence="6 7" id="KW-0472">Membrane</keyword>